<feature type="domain" description="Amino acid transporter transmembrane" evidence="13">
    <location>
        <begin position="43"/>
        <end position="471"/>
    </location>
</feature>
<dbReference type="EMBL" id="UZAU01000018">
    <property type="status" value="NOT_ANNOTATED_CDS"/>
    <property type="molecule type" value="Genomic_DNA"/>
</dbReference>
<keyword evidence="3" id="KW-0813">Transport</keyword>
<evidence type="ECO:0000256" key="2">
    <source>
        <dbReference type="ARBA" id="ARBA00005590"/>
    </source>
</evidence>
<feature type="transmembrane region" description="Helical" evidence="12">
    <location>
        <begin position="391"/>
        <end position="408"/>
    </location>
</feature>
<dbReference type="Gene3D" id="3.30.930.10">
    <property type="entry name" value="Bira Bifunctional Protein, Domain 2"/>
    <property type="match status" value="1"/>
</dbReference>
<dbReference type="GO" id="GO:0009734">
    <property type="term" value="P:auxin-activated signaling pathway"/>
    <property type="evidence" value="ECO:0007669"/>
    <property type="project" value="UniProtKB-KW"/>
</dbReference>
<keyword evidence="4 12" id="KW-0812">Transmembrane</keyword>
<dbReference type="Gramene" id="evm.model.01.525">
    <property type="protein sequence ID" value="cds.evm.model.01.525"/>
    <property type="gene ID" value="evm.TU.01.525"/>
</dbReference>
<comment type="subcellular location">
    <subcellularLocation>
        <location evidence="1">Endomembrane system</location>
        <topology evidence="1">Multi-pass membrane protein</topology>
    </subcellularLocation>
</comment>
<comment type="function">
    <text evidence="10">Carrier protein involved in proton-driven auxin influx. Mediates the formation of auxin gradient from developing leaves (site of auxin biosynthesis) to tips by contributing to the loading of auxin in vascular tissues and facilitating acropetal (base to tip) auxin transport within inner tissues of the root apex, and basipetal (tip to base) auxin transport within outer tissues of the root apex. May be involved in lateral roots and nodules formation.</text>
</comment>
<evidence type="ECO:0000256" key="8">
    <source>
        <dbReference type="ARBA" id="ARBA00023136"/>
    </source>
</evidence>
<proteinExistence type="inferred from homology"/>
<protein>
    <recommendedName>
        <fullName evidence="13">Amino acid transporter transmembrane domain-containing protein</fullName>
    </recommendedName>
</protein>
<reference evidence="14" key="1">
    <citation type="submission" date="2018-11" db="EMBL/GenBank/DDBJ databases">
        <authorList>
            <person name="Grassa J C."/>
        </authorList>
    </citation>
    <scope>NUCLEOTIDE SEQUENCE [LARGE SCALE GENOMIC DNA]</scope>
</reference>
<keyword evidence="15" id="KW-1185">Reference proteome</keyword>
<reference evidence="14" key="2">
    <citation type="submission" date="2021-03" db="UniProtKB">
        <authorList>
            <consortium name="EnsemblPlants"/>
        </authorList>
    </citation>
    <scope>IDENTIFICATION</scope>
</reference>
<dbReference type="InterPro" id="IPR045864">
    <property type="entry name" value="aa-tRNA-synth_II/BPL/LPL"/>
</dbReference>
<feature type="transmembrane region" description="Helical" evidence="12">
    <location>
        <begin position="291"/>
        <end position="312"/>
    </location>
</feature>
<evidence type="ECO:0000259" key="13">
    <source>
        <dbReference type="Pfam" id="PF01490"/>
    </source>
</evidence>
<dbReference type="GO" id="GO:0006865">
    <property type="term" value="P:amino acid transport"/>
    <property type="evidence" value="ECO:0007669"/>
    <property type="project" value="UniProtKB-KW"/>
</dbReference>
<feature type="transmembrane region" description="Helical" evidence="12">
    <location>
        <begin position="49"/>
        <end position="68"/>
    </location>
</feature>
<feature type="transmembrane region" description="Helical" evidence="12">
    <location>
        <begin position="453"/>
        <end position="472"/>
    </location>
</feature>
<evidence type="ECO:0000256" key="5">
    <source>
        <dbReference type="ARBA" id="ARBA00022847"/>
    </source>
</evidence>
<feature type="transmembrane region" description="Helical" evidence="12">
    <location>
        <begin position="414"/>
        <end position="432"/>
    </location>
</feature>
<evidence type="ECO:0000313" key="14">
    <source>
        <dbReference type="EnsemblPlants" id="cds.evm.model.01.525"/>
    </source>
</evidence>
<evidence type="ECO:0000256" key="12">
    <source>
        <dbReference type="SAM" id="Phobius"/>
    </source>
</evidence>
<dbReference type="AlphaFoldDB" id="A0A803NPJ4"/>
<dbReference type="GO" id="GO:0015293">
    <property type="term" value="F:symporter activity"/>
    <property type="evidence" value="ECO:0007669"/>
    <property type="project" value="UniProtKB-KW"/>
</dbReference>
<keyword evidence="6" id="KW-0029">Amino-acid transport</keyword>
<feature type="transmembrane region" description="Helical" evidence="12">
    <location>
        <begin position="332"/>
        <end position="353"/>
    </location>
</feature>
<organism evidence="14 15">
    <name type="scientific">Cannabis sativa</name>
    <name type="common">Hemp</name>
    <name type="synonym">Marijuana</name>
    <dbReference type="NCBI Taxonomy" id="3483"/>
    <lineage>
        <taxon>Eukaryota</taxon>
        <taxon>Viridiplantae</taxon>
        <taxon>Streptophyta</taxon>
        <taxon>Embryophyta</taxon>
        <taxon>Tracheophyta</taxon>
        <taxon>Spermatophyta</taxon>
        <taxon>Magnoliopsida</taxon>
        <taxon>eudicotyledons</taxon>
        <taxon>Gunneridae</taxon>
        <taxon>Pentapetalae</taxon>
        <taxon>rosids</taxon>
        <taxon>fabids</taxon>
        <taxon>Rosales</taxon>
        <taxon>Cannabaceae</taxon>
        <taxon>Cannabis</taxon>
    </lineage>
</organism>
<dbReference type="OMA" id="FCGIAQY"/>
<name>A0A803NPJ4_CANSA</name>
<dbReference type="GO" id="GO:0012505">
    <property type="term" value="C:endomembrane system"/>
    <property type="evidence" value="ECO:0007669"/>
    <property type="project" value="UniProtKB-SubCell"/>
</dbReference>
<evidence type="ECO:0000313" key="15">
    <source>
        <dbReference type="Proteomes" id="UP000596661"/>
    </source>
</evidence>
<dbReference type="Pfam" id="PF01490">
    <property type="entry name" value="Aa_trans"/>
    <property type="match status" value="1"/>
</dbReference>
<feature type="transmembrane region" description="Helical" evidence="12">
    <location>
        <begin position="74"/>
        <end position="99"/>
    </location>
</feature>
<dbReference type="InterPro" id="IPR013057">
    <property type="entry name" value="AA_transpt_TM"/>
</dbReference>
<keyword evidence="7 12" id="KW-1133">Transmembrane helix</keyword>
<accession>A0A803NPJ4</accession>
<evidence type="ECO:0000256" key="9">
    <source>
        <dbReference type="ARBA" id="ARBA00023294"/>
    </source>
</evidence>
<feature type="region of interest" description="Disordered" evidence="11">
    <location>
        <begin position="1"/>
        <end position="36"/>
    </location>
</feature>
<sequence length="573" mass="62582">MNVDNNNNHERSRSTSDQNFSIEDVESSDKSNAFDDDGRVRRTGTLMTASAHIITAVIGSGVLSLAWAVAQLGWIAGTLALIMFSVITLFTSSLLANFYRFPDPITGTRNYTYMQAVETYLGGRKYRFCGIAQYINLVGSSIGYTITTAFGIGAIKRATCIHKNGHTAACHASNELSMLIFGVVQIVLSQIPNISKLSGLSVIAAIMSFTYSFIGIGLSVSRIAGGEHPKTSITGVEVGVDVTSEEKIVRCFQALGNIAFAYAFSQILIEIQDTLKSSPPEHKVMKKATTVGVTITTFFYMLCGILGYIAFGNKAPGNFLTGFDEPFWLVDFANACIVVHLVGAYQVFSQPVFSSVEEKSRKWWPETAFVVKEYPIKIPFLCTFKLNFFRVVSRSLYVTATTTLSIIFPFFNDILGLLGALVFWPLAVYFPIEMHIVQTRVLSYSMKWWGLKVLSGACLIVSLLAAAGSVTIDLSLPEVLIIILESFYEAVFKGGAHVGSIATGGRYDNLIGMLGTKEVHAVGVSLGIEPVFNIMEQIHKDRNHQTTRATKTEVLVSILGDDLIQAAELASKL</sequence>
<keyword evidence="5" id="KW-0769">Symport</keyword>
<evidence type="ECO:0000256" key="7">
    <source>
        <dbReference type="ARBA" id="ARBA00022989"/>
    </source>
</evidence>
<keyword evidence="8 12" id="KW-0472">Membrane</keyword>
<feature type="transmembrane region" description="Helical" evidence="12">
    <location>
        <begin position="200"/>
        <end position="220"/>
    </location>
</feature>
<evidence type="ECO:0000256" key="11">
    <source>
        <dbReference type="SAM" id="MobiDB-lite"/>
    </source>
</evidence>
<dbReference type="Proteomes" id="UP000596661">
    <property type="component" value="Chromosome 1"/>
</dbReference>
<dbReference type="SUPFAM" id="SSF55681">
    <property type="entry name" value="Class II aaRS and biotin synthetases"/>
    <property type="match status" value="1"/>
</dbReference>
<dbReference type="PANTHER" id="PTHR48017">
    <property type="entry name" value="OS05G0424000 PROTEIN-RELATED"/>
    <property type="match status" value="1"/>
</dbReference>
<evidence type="ECO:0000256" key="1">
    <source>
        <dbReference type="ARBA" id="ARBA00004127"/>
    </source>
</evidence>
<keyword evidence="9" id="KW-0927">Auxin signaling pathway</keyword>
<dbReference type="EnsemblPlants" id="evm.model.01.525">
    <property type="protein sequence ID" value="cds.evm.model.01.525"/>
    <property type="gene ID" value="evm.TU.01.525"/>
</dbReference>
<comment type="similarity">
    <text evidence="2">Belongs to the amino acid/polyamine transporter 2 family. Amino acid/auxin permease (AAAP) (TC 2.A.18.1) subfamily.</text>
</comment>
<evidence type="ECO:0000256" key="3">
    <source>
        <dbReference type="ARBA" id="ARBA00022448"/>
    </source>
</evidence>
<evidence type="ECO:0000256" key="10">
    <source>
        <dbReference type="ARBA" id="ARBA00045588"/>
    </source>
</evidence>
<evidence type="ECO:0000256" key="6">
    <source>
        <dbReference type="ARBA" id="ARBA00022970"/>
    </source>
</evidence>
<evidence type="ECO:0000256" key="4">
    <source>
        <dbReference type="ARBA" id="ARBA00022692"/>
    </source>
</evidence>
<feature type="compositionally biased region" description="Basic and acidic residues" evidence="11">
    <location>
        <begin position="27"/>
        <end position="36"/>
    </location>
</feature>